<organism evidence="2 3">
    <name type="scientific">Postia placenta MAD-698-R-SB12</name>
    <dbReference type="NCBI Taxonomy" id="670580"/>
    <lineage>
        <taxon>Eukaryota</taxon>
        <taxon>Fungi</taxon>
        <taxon>Dikarya</taxon>
        <taxon>Basidiomycota</taxon>
        <taxon>Agaricomycotina</taxon>
        <taxon>Agaricomycetes</taxon>
        <taxon>Polyporales</taxon>
        <taxon>Adustoporiaceae</taxon>
        <taxon>Rhodonia</taxon>
    </lineage>
</organism>
<dbReference type="Proteomes" id="UP000194127">
    <property type="component" value="Unassembled WGS sequence"/>
</dbReference>
<accession>A0A1X6MQT2</accession>
<feature type="non-terminal residue" evidence="2">
    <location>
        <position position="270"/>
    </location>
</feature>
<feature type="region of interest" description="Disordered" evidence="1">
    <location>
        <begin position="77"/>
        <end position="224"/>
    </location>
</feature>
<reference evidence="2 3" key="1">
    <citation type="submission" date="2017-04" db="EMBL/GenBank/DDBJ databases">
        <title>Genome Sequence of the Model Brown-Rot Fungus Postia placenta SB12.</title>
        <authorList>
            <consortium name="DOE Joint Genome Institute"/>
            <person name="Gaskell J."/>
            <person name="Kersten P."/>
            <person name="Larrondo L.F."/>
            <person name="Canessa P."/>
            <person name="Martinez D."/>
            <person name="Hibbett D."/>
            <person name="Schmoll M."/>
            <person name="Kubicek C.P."/>
            <person name="Martinez A.T."/>
            <person name="Yadav J."/>
            <person name="Master E."/>
            <person name="Magnuson J.K."/>
            <person name="James T."/>
            <person name="Yaver D."/>
            <person name="Berka R."/>
            <person name="Labutti K."/>
            <person name="Lipzen A."/>
            <person name="Aerts A."/>
            <person name="Barry K."/>
            <person name="Henrissat B."/>
            <person name="Blanchette R."/>
            <person name="Grigoriev I."/>
            <person name="Cullen D."/>
        </authorList>
    </citation>
    <scope>NUCLEOTIDE SEQUENCE [LARGE SCALE GENOMIC DNA]</scope>
    <source>
        <strain evidence="2 3">MAD-698-R-SB12</strain>
    </source>
</reference>
<dbReference type="EMBL" id="KZ110604">
    <property type="protein sequence ID" value="OSX58542.1"/>
    <property type="molecule type" value="Genomic_DNA"/>
</dbReference>
<feature type="compositionally biased region" description="Low complexity" evidence="1">
    <location>
        <begin position="149"/>
        <end position="165"/>
    </location>
</feature>
<evidence type="ECO:0000256" key="1">
    <source>
        <dbReference type="SAM" id="MobiDB-lite"/>
    </source>
</evidence>
<evidence type="ECO:0000313" key="3">
    <source>
        <dbReference type="Proteomes" id="UP000194127"/>
    </source>
</evidence>
<keyword evidence="3" id="KW-1185">Reference proteome</keyword>
<name>A0A1X6MQT2_9APHY</name>
<dbReference type="GeneID" id="36326207"/>
<feature type="compositionally biased region" description="Acidic residues" evidence="1">
    <location>
        <begin position="128"/>
        <end position="148"/>
    </location>
</feature>
<proteinExistence type="predicted"/>
<protein>
    <submittedName>
        <fullName evidence="2">Uncharacterized protein</fullName>
    </submittedName>
</protein>
<feature type="compositionally biased region" description="Pro residues" evidence="1">
    <location>
        <begin position="201"/>
        <end position="215"/>
    </location>
</feature>
<evidence type="ECO:0000313" key="2">
    <source>
        <dbReference type="EMBL" id="OSX58542.1"/>
    </source>
</evidence>
<sequence>MPDMDTSLSTYAHLPVLPPSNVAACQGQIHAFDSQDLIDVYIPDGPETVLYRCEQQLCPNRTPRSIPEDYPRYKAIRRAQHPLGPRSTLASRSASRHSRPVSPSSRLPQTVVTDPDQARGDLPPDPAPEPEPEESEGEEGVSESESEDSVGSASPTAFAPASAVPDVRNLPAELPPAPSPPTPPRGCSSTRSSRSSTSRGPPQPPPPPQCPPSPPTLIMSSPAAAPDKETLKLLLPLRYDGKTVIECDRFLSQLRIYWLINTSLTTIELK</sequence>
<dbReference type="RefSeq" id="XP_024335336.1">
    <property type="nucleotide sequence ID" value="XM_024481257.1"/>
</dbReference>
<gene>
    <name evidence="2" type="ORF">POSPLADRAFT_1060406</name>
</gene>
<feature type="compositionally biased region" description="Low complexity" evidence="1">
    <location>
        <begin position="185"/>
        <end position="200"/>
    </location>
</feature>
<dbReference type="AlphaFoldDB" id="A0A1X6MQT2"/>
<feature type="compositionally biased region" description="Pro residues" evidence="1">
    <location>
        <begin position="173"/>
        <end position="184"/>
    </location>
</feature>